<organism evidence="2 3">
    <name type="scientific">Anditalea andensis</name>
    <dbReference type="NCBI Taxonomy" id="1048983"/>
    <lineage>
        <taxon>Bacteria</taxon>
        <taxon>Pseudomonadati</taxon>
        <taxon>Bacteroidota</taxon>
        <taxon>Cytophagia</taxon>
        <taxon>Cytophagales</taxon>
        <taxon>Cytophagaceae</taxon>
        <taxon>Anditalea</taxon>
    </lineage>
</organism>
<gene>
    <name evidence="2" type="ORF">EL17_14760</name>
</gene>
<feature type="signal peptide" evidence="1">
    <location>
        <begin position="1"/>
        <end position="22"/>
    </location>
</feature>
<dbReference type="Proteomes" id="UP000027821">
    <property type="component" value="Unassembled WGS sequence"/>
</dbReference>
<comment type="caution">
    <text evidence="2">The sequence shown here is derived from an EMBL/GenBank/DDBJ whole genome shotgun (WGS) entry which is preliminary data.</text>
</comment>
<keyword evidence="1" id="KW-0732">Signal</keyword>
<keyword evidence="3" id="KW-1185">Reference proteome</keyword>
<sequence length="243" mass="27598">MATLIKYLLFLVLIGYSNLALAQREDAGDYDYDREVLFGVNKNTNGGLIGGFNLKIGSRINEDLFQFFALEFANVKNPKEVRYNTAFGNSYIFGKSNYLYAIRPQYGRELIMFKKAPQQGVQISILTALGPSIGVIAPYYVEYFVSRTETVREQYQPENVRSRFDVTGPGRIFEGIGNSELAIGAHAKAAIAFEFGVFKSNVTGLELGYLFEGYNKEIELMPTVENRQFYHSVYFTLFYGFRK</sequence>
<proteinExistence type="predicted"/>
<evidence type="ECO:0008006" key="4">
    <source>
        <dbReference type="Google" id="ProtNLM"/>
    </source>
</evidence>
<dbReference type="EMBL" id="JMIH01000023">
    <property type="protein sequence ID" value="KEO72885.1"/>
    <property type="molecule type" value="Genomic_DNA"/>
</dbReference>
<dbReference type="AlphaFoldDB" id="A0A074KXB9"/>
<reference evidence="2 3" key="1">
    <citation type="submission" date="2014-04" db="EMBL/GenBank/DDBJ databases">
        <title>Characterization and application of a salt tolerant electro-active bacterium.</title>
        <authorList>
            <person name="Yang L."/>
            <person name="Wei S."/>
            <person name="Tay Q.X.M."/>
        </authorList>
    </citation>
    <scope>NUCLEOTIDE SEQUENCE [LARGE SCALE GENOMIC DNA]</scope>
    <source>
        <strain evidence="2 3">LY1</strain>
    </source>
</reference>
<name>A0A074KXB9_9BACT</name>
<evidence type="ECO:0000313" key="3">
    <source>
        <dbReference type="Proteomes" id="UP000027821"/>
    </source>
</evidence>
<dbReference type="RefSeq" id="WP_035076509.1">
    <property type="nucleotide sequence ID" value="NZ_JMIH01000023.1"/>
</dbReference>
<evidence type="ECO:0000313" key="2">
    <source>
        <dbReference type="EMBL" id="KEO72885.1"/>
    </source>
</evidence>
<evidence type="ECO:0000256" key="1">
    <source>
        <dbReference type="SAM" id="SignalP"/>
    </source>
</evidence>
<dbReference type="OrthoDB" id="1523667at2"/>
<protein>
    <recommendedName>
        <fullName evidence="4">Outer membrane protein beta-barrel domain-containing protein</fullName>
    </recommendedName>
</protein>
<dbReference type="STRING" id="1048983.EL17_14760"/>
<accession>A0A074KXB9</accession>
<feature type="chain" id="PRO_5001695484" description="Outer membrane protein beta-barrel domain-containing protein" evidence="1">
    <location>
        <begin position="23"/>
        <end position="243"/>
    </location>
</feature>
<dbReference type="eggNOG" id="ENOG502ZAYW">
    <property type="taxonomic scope" value="Bacteria"/>
</dbReference>